<comment type="caution">
    <text evidence="1">The sequence shown here is derived from an EMBL/GenBank/DDBJ whole genome shotgun (WGS) entry which is preliminary data.</text>
</comment>
<gene>
    <name evidence="1" type="ORF">ACELLULO517_11100</name>
</gene>
<evidence type="ECO:0000313" key="1">
    <source>
        <dbReference type="EMBL" id="MCB8880781.1"/>
    </source>
</evidence>
<accession>A0A963Z1F1</accession>
<dbReference type="RefSeq" id="WP_227307435.1">
    <property type="nucleotide sequence ID" value="NZ_JAESVA010000003.1"/>
</dbReference>
<dbReference type="EMBL" id="JAESVA010000003">
    <property type="protein sequence ID" value="MCB8880781.1"/>
    <property type="molecule type" value="Genomic_DNA"/>
</dbReference>
<dbReference type="Proteomes" id="UP000721844">
    <property type="component" value="Unassembled WGS sequence"/>
</dbReference>
<reference evidence="1 2" key="1">
    <citation type="journal article" date="2021" name="Microorganisms">
        <title>Acidisoma silvae sp. nov. and Acidisomacellulosilytica sp. nov., Two Acidophilic Bacteria Isolated from Decaying Wood, Hydrolyzing Cellulose and Producing Poly-3-hydroxybutyrate.</title>
        <authorList>
            <person name="Mieszkin S."/>
            <person name="Pouder E."/>
            <person name="Uroz S."/>
            <person name="Simon-Colin C."/>
            <person name="Alain K."/>
        </authorList>
    </citation>
    <scope>NUCLEOTIDE SEQUENCE [LARGE SCALE GENOMIC DNA]</scope>
    <source>
        <strain evidence="1 2">HW T5.17</strain>
    </source>
</reference>
<name>A0A963Z1F1_9PROT</name>
<proteinExistence type="predicted"/>
<evidence type="ECO:0000313" key="2">
    <source>
        <dbReference type="Proteomes" id="UP000721844"/>
    </source>
</evidence>
<keyword evidence="2" id="KW-1185">Reference proteome</keyword>
<dbReference type="AlphaFoldDB" id="A0A963Z1F1"/>
<organism evidence="1 2">
    <name type="scientific">Acidisoma cellulosilyticum</name>
    <dbReference type="NCBI Taxonomy" id="2802395"/>
    <lineage>
        <taxon>Bacteria</taxon>
        <taxon>Pseudomonadati</taxon>
        <taxon>Pseudomonadota</taxon>
        <taxon>Alphaproteobacteria</taxon>
        <taxon>Acetobacterales</taxon>
        <taxon>Acidocellaceae</taxon>
        <taxon>Acidisoma</taxon>
    </lineage>
</organism>
<sequence>MTQTLSHETLQQTAQEFPVSALPVAEQFVLLAGADVWAARIANIAARACAANRVGGLLKQRHALELAIDRMLGRESLANAPAPSVAEQRLQAILAELVTAAGGFGAQGRARLQSRLQAALQDDGRLVDLLHVFRTAALQQARGFTVAYDGLEQDARYDLLLRRDGVEVECICETISAEAGRDVHRFAWAELCDRVEGQMKPWLDARPGRYLLKMTLAAGLRDKDEGMQTQLHDRVVAMLESGARLDQDPDAVLRIEPLVLSGNNTSVENLMGRLRREFGPEAHFSVSACAEGIWAMAARAGRRNEVAALVRRDLSRIALARVSSDRPAILATFVEDIDRPEWRGLMDSLELEGAARHFMTADEASNVVAVTCYSRMEMFGLSGPDAAAEGELRFRNPAHPAAKISALAPAILSSL</sequence>
<protein>
    <submittedName>
        <fullName evidence="1">Uncharacterized protein</fullName>
    </submittedName>
</protein>